<evidence type="ECO:0000259" key="1">
    <source>
        <dbReference type="Pfam" id="PF17921"/>
    </source>
</evidence>
<reference evidence="2" key="2">
    <citation type="submission" date="2016-06" db="EMBL/GenBank/DDBJ databases">
        <title>The genome of a short-lived fish provides insights into sex chromosome evolution and the genetic control of aging.</title>
        <authorList>
            <person name="Reichwald K."/>
            <person name="Felder M."/>
            <person name="Petzold A."/>
            <person name="Koch P."/>
            <person name="Groth M."/>
            <person name="Platzer M."/>
        </authorList>
    </citation>
    <scope>NUCLEOTIDE SEQUENCE</scope>
    <source>
        <tissue evidence="2">Brain</tissue>
    </source>
</reference>
<dbReference type="Pfam" id="PF17921">
    <property type="entry name" value="Integrase_H2C2"/>
    <property type="match status" value="1"/>
</dbReference>
<name>A0A1A8LNQ1_9TELE</name>
<accession>A0A1A8LNQ1</accession>
<dbReference type="EMBL" id="HAEF01008366">
    <property type="protein sequence ID" value="SBR46470.1"/>
    <property type="molecule type" value="Transcribed_RNA"/>
</dbReference>
<feature type="non-terminal residue" evidence="2">
    <location>
        <position position="104"/>
    </location>
</feature>
<protein>
    <recommendedName>
        <fullName evidence="1">Integrase zinc-binding domain-containing protein</fullName>
    </recommendedName>
</protein>
<feature type="non-terminal residue" evidence="2">
    <location>
        <position position="1"/>
    </location>
</feature>
<proteinExistence type="predicted"/>
<feature type="domain" description="Integrase zinc-binding" evidence="1">
    <location>
        <begin position="53"/>
        <end position="104"/>
    </location>
</feature>
<dbReference type="Gene3D" id="1.10.340.70">
    <property type="match status" value="1"/>
</dbReference>
<sequence length="104" mass="11847">NTKPDALSRLYSADKDPEFAPILPPSCIVGSVAWDMTNKVMEAQQVEPDPIYVPTRVRSTLIHWALTAKLSIHPGVGHTLALIRRTFWWPLMFRDVREYVNACQ</sequence>
<organism evidence="2">
    <name type="scientific">Nothobranchius pienaari</name>
    <dbReference type="NCBI Taxonomy" id="704102"/>
    <lineage>
        <taxon>Eukaryota</taxon>
        <taxon>Metazoa</taxon>
        <taxon>Chordata</taxon>
        <taxon>Craniata</taxon>
        <taxon>Vertebrata</taxon>
        <taxon>Euteleostomi</taxon>
        <taxon>Actinopterygii</taxon>
        <taxon>Neopterygii</taxon>
        <taxon>Teleostei</taxon>
        <taxon>Neoteleostei</taxon>
        <taxon>Acanthomorphata</taxon>
        <taxon>Ovalentaria</taxon>
        <taxon>Atherinomorphae</taxon>
        <taxon>Cyprinodontiformes</taxon>
        <taxon>Nothobranchiidae</taxon>
        <taxon>Nothobranchius</taxon>
    </lineage>
</organism>
<evidence type="ECO:0000313" key="2">
    <source>
        <dbReference type="EMBL" id="SBR46470.1"/>
    </source>
</evidence>
<gene>
    <name evidence="2" type="primary">CU459095.1</name>
</gene>
<dbReference type="InterPro" id="IPR041588">
    <property type="entry name" value="Integrase_H2C2"/>
</dbReference>
<dbReference type="AlphaFoldDB" id="A0A1A8LNQ1"/>
<reference evidence="2" key="1">
    <citation type="submission" date="2016-05" db="EMBL/GenBank/DDBJ databases">
        <authorList>
            <person name="Lavstsen T."/>
            <person name="Jespersen J.S."/>
        </authorList>
    </citation>
    <scope>NUCLEOTIDE SEQUENCE</scope>
    <source>
        <tissue evidence="2">Brain</tissue>
    </source>
</reference>